<feature type="domain" description="Four-carbon acid sugar kinase nucleotide binding" evidence="9">
    <location>
        <begin position="295"/>
        <end position="469"/>
    </location>
</feature>
<reference evidence="10 11" key="1">
    <citation type="submission" date="2015-09" db="EMBL/GenBank/DDBJ databases">
        <authorList>
            <person name="Jackson K.R."/>
            <person name="Lunt B.L."/>
            <person name="Fisher J.N.B."/>
            <person name="Gardner A.V."/>
            <person name="Bailey M.E."/>
            <person name="Deus L.M."/>
            <person name="Earl A.S."/>
            <person name="Gibby P.D."/>
            <person name="Hartmann K.A."/>
            <person name="Liu J.E."/>
            <person name="Manci A.M."/>
            <person name="Nielsen D.A."/>
            <person name="Solomon M.B."/>
            <person name="Breakwell D.P."/>
            <person name="Burnett S.H."/>
            <person name="Grose J.H."/>
        </authorList>
    </citation>
    <scope>NUCLEOTIDE SEQUENCE [LARGE SCALE GENOMIC DNA]</scope>
    <source>
        <strain evidence="10 11">16</strain>
    </source>
</reference>
<evidence type="ECO:0000313" key="10">
    <source>
        <dbReference type="EMBL" id="KPL55836.1"/>
    </source>
</evidence>
<dbReference type="STRING" id="665126.ABB55_11590"/>
<keyword evidence="5" id="KW-0067">ATP-binding</keyword>
<comment type="similarity">
    <text evidence="1">Belongs to the four-carbon acid sugar kinase family.</text>
</comment>
<evidence type="ECO:0000256" key="6">
    <source>
        <dbReference type="ARBA" id="ARBA00023277"/>
    </source>
</evidence>
<name>A0A0P6W9H4_9HYPH</name>
<protein>
    <recommendedName>
        <fullName evidence="12">Type III effector</fullName>
    </recommendedName>
</protein>
<dbReference type="GO" id="GO:0016301">
    <property type="term" value="F:kinase activity"/>
    <property type="evidence" value="ECO:0007669"/>
    <property type="project" value="UniProtKB-KW"/>
</dbReference>
<organism evidence="10 11">
    <name type="scientific">Prosthecodimorpha hirschii</name>
    <dbReference type="NCBI Taxonomy" id="665126"/>
    <lineage>
        <taxon>Bacteria</taxon>
        <taxon>Pseudomonadati</taxon>
        <taxon>Pseudomonadota</taxon>
        <taxon>Alphaproteobacteria</taxon>
        <taxon>Hyphomicrobiales</taxon>
        <taxon>Ancalomicrobiaceae</taxon>
        <taxon>Prosthecodimorpha</taxon>
    </lineage>
</organism>
<dbReference type="GO" id="GO:0005524">
    <property type="term" value="F:ATP binding"/>
    <property type="evidence" value="ECO:0007669"/>
    <property type="project" value="UniProtKB-KW"/>
</dbReference>
<feature type="region of interest" description="Disordered" evidence="7">
    <location>
        <begin position="263"/>
        <end position="285"/>
    </location>
</feature>
<dbReference type="SUPFAM" id="SSF142764">
    <property type="entry name" value="YgbK-like"/>
    <property type="match status" value="1"/>
</dbReference>
<feature type="domain" description="Four-carbon acid sugar kinase N-terminal" evidence="8">
    <location>
        <begin position="13"/>
        <end position="252"/>
    </location>
</feature>
<evidence type="ECO:0000256" key="5">
    <source>
        <dbReference type="ARBA" id="ARBA00022840"/>
    </source>
</evidence>
<keyword evidence="11" id="KW-1185">Reference proteome</keyword>
<proteinExistence type="inferred from homology"/>
<comment type="caution">
    <text evidence="10">The sequence shown here is derived from an EMBL/GenBank/DDBJ whole genome shotgun (WGS) entry which is preliminary data.</text>
</comment>
<dbReference type="Gene3D" id="3.40.50.10840">
    <property type="entry name" value="Putative sugar-binding, N-terminal domain"/>
    <property type="match status" value="1"/>
</dbReference>
<dbReference type="Pfam" id="PF07005">
    <property type="entry name" value="SBD_N"/>
    <property type="match status" value="1"/>
</dbReference>
<dbReference type="AlphaFoldDB" id="A0A0P6W9H4"/>
<evidence type="ECO:0000256" key="4">
    <source>
        <dbReference type="ARBA" id="ARBA00022777"/>
    </source>
</evidence>
<evidence type="ECO:0000256" key="1">
    <source>
        <dbReference type="ARBA" id="ARBA00005715"/>
    </source>
</evidence>
<evidence type="ECO:0000313" key="11">
    <source>
        <dbReference type="Proteomes" id="UP000048984"/>
    </source>
</evidence>
<evidence type="ECO:0000259" key="8">
    <source>
        <dbReference type="Pfam" id="PF07005"/>
    </source>
</evidence>
<dbReference type="Pfam" id="PF17042">
    <property type="entry name" value="NBD_C"/>
    <property type="match status" value="1"/>
</dbReference>
<evidence type="ECO:0008006" key="12">
    <source>
        <dbReference type="Google" id="ProtNLM"/>
    </source>
</evidence>
<feature type="compositionally biased region" description="Pro residues" evidence="7">
    <location>
        <begin position="274"/>
        <end position="284"/>
    </location>
</feature>
<dbReference type="InterPro" id="IPR042213">
    <property type="entry name" value="NBD_C_sf"/>
</dbReference>
<evidence type="ECO:0000256" key="7">
    <source>
        <dbReference type="SAM" id="MobiDB-lite"/>
    </source>
</evidence>
<dbReference type="Gene3D" id="3.40.980.20">
    <property type="entry name" value="Four-carbon acid sugar kinase, nucleotide binding domain"/>
    <property type="match status" value="1"/>
</dbReference>
<evidence type="ECO:0000256" key="3">
    <source>
        <dbReference type="ARBA" id="ARBA00022741"/>
    </source>
</evidence>
<accession>A0A0P6W9H4</accession>
<feature type="compositionally biased region" description="Low complexity" evidence="7">
    <location>
        <begin position="263"/>
        <end position="273"/>
    </location>
</feature>
<keyword evidence="6" id="KW-0119">Carbohydrate metabolism</keyword>
<dbReference type="InterPro" id="IPR031475">
    <property type="entry name" value="NBD_C"/>
</dbReference>
<gene>
    <name evidence="10" type="ORF">ABB55_11590</name>
</gene>
<evidence type="ECO:0000256" key="2">
    <source>
        <dbReference type="ARBA" id="ARBA00022679"/>
    </source>
</evidence>
<dbReference type="EMBL" id="LJYW01000001">
    <property type="protein sequence ID" value="KPL55836.1"/>
    <property type="molecule type" value="Genomic_DNA"/>
</dbReference>
<keyword evidence="4" id="KW-0418">Kinase</keyword>
<dbReference type="InterPro" id="IPR010737">
    <property type="entry name" value="4-carb_acid_sugar_kinase_N"/>
</dbReference>
<sequence length="476" mass="48821">MAGRWATKAPRVGWYGDDFTGASDTLATWAERGFRAVLLTRIPEAARLAALGPLDAVGLAGATRSLDPAAMARELDPAGRFFAGLGVDLLHYKCCSTFDSAPQVGSIGAAVAALRPHFPHPTLPIVGGQPNLGRYCLFGQLFATAGAGGEAYRIDRHPTMSRHPVTPMDEADLRLHLARQGLGDLGLVDYPTYALPPAEATARVAALAATHPGLLFDVSREQDLAIIGEWLWTWAERAPLVAVGASSVARALAAAWPATRAGTPAVPMSGPSMPSRPMPGPSMPGPSAAAGPVFVLVGSLSPVTRAQMAQATRYETVALDVARLIAEDAYRDAQAVRIAEGLAAGRPMLAATGLPGAEAVEAGAGAAGAGAGAAKAGADPQPRFGTLQVAEATARLAAAVLSRIRPARTCIAGGDTSSLAIQALGLWGLSHIATLGPGAALCRTHADRAAMDGLEIMLKGGQMGQPTLFDDLVVGL</sequence>
<reference evidence="10 11" key="2">
    <citation type="submission" date="2015-10" db="EMBL/GenBank/DDBJ databases">
        <title>Draft Genome Sequence of Prosthecomicrobium hirschii ATCC 27832.</title>
        <authorList>
            <person name="Daniel J."/>
            <person name="Givan S.A."/>
            <person name="Brun Y.V."/>
            <person name="Brown P.J."/>
        </authorList>
    </citation>
    <scope>NUCLEOTIDE SEQUENCE [LARGE SCALE GENOMIC DNA]</scope>
    <source>
        <strain evidence="10 11">16</strain>
    </source>
</reference>
<keyword evidence="2" id="KW-0808">Transferase</keyword>
<keyword evidence="3" id="KW-0547">Nucleotide-binding</keyword>
<evidence type="ECO:0000259" key="9">
    <source>
        <dbReference type="Pfam" id="PF17042"/>
    </source>
</evidence>
<dbReference type="InterPro" id="IPR037051">
    <property type="entry name" value="4-carb_acid_sugar_kinase_N_sf"/>
</dbReference>
<dbReference type="Proteomes" id="UP000048984">
    <property type="component" value="Unassembled WGS sequence"/>
</dbReference>